<reference evidence="2 3" key="1">
    <citation type="submission" date="2013-12" db="EMBL/GenBank/DDBJ databases">
        <title>NBRP : Genome information of microbial organism related human and environment.</title>
        <authorList>
            <person name="Hattori M."/>
            <person name="Oshima K."/>
            <person name="Inaba H."/>
            <person name="Suda W."/>
            <person name="Sakamoto M."/>
            <person name="Iino T."/>
            <person name="Kitahara M."/>
            <person name="Oshida Y."/>
            <person name="Iida T."/>
            <person name="Kudo T."/>
            <person name="Itoh T."/>
            <person name="Ahmed I."/>
            <person name="Ohkuma M."/>
        </authorList>
    </citation>
    <scope>NUCLEOTIDE SEQUENCE [LARGE SCALE GENOMIC DNA]</scope>
    <source>
        <strain evidence="2 3">JCM 21738</strain>
    </source>
</reference>
<dbReference type="EMBL" id="BAUW01000049">
    <property type="protein sequence ID" value="GAE46640.1"/>
    <property type="molecule type" value="Genomic_DNA"/>
</dbReference>
<dbReference type="AlphaFoldDB" id="W4RQC3"/>
<dbReference type="Proteomes" id="UP000018949">
    <property type="component" value="Unassembled WGS sequence"/>
</dbReference>
<keyword evidence="2" id="KW-0131">Cell cycle</keyword>
<keyword evidence="3" id="KW-1185">Reference proteome</keyword>
<keyword evidence="1" id="KW-0472">Membrane</keyword>
<keyword evidence="1" id="KW-0812">Transmembrane</keyword>
<comment type="caution">
    <text evidence="2">The sequence shown here is derived from an EMBL/GenBank/DDBJ whole genome shotgun (WGS) entry which is preliminary data.</text>
</comment>
<evidence type="ECO:0000256" key="1">
    <source>
        <dbReference type="SAM" id="Phobius"/>
    </source>
</evidence>
<dbReference type="eggNOG" id="COG0768">
    <property type="taxonomic scope" value="Bacteria"/>
</dbReference>
<proteinExistence type="predicted"/>
<dbReference type="GO" id="GO:0051301">
    <property type="term" value="P:cell division"/>
    <property type="evidence" value="ECO:0007669"/>
    <property type="project" value="UniProtKB-KW"/>
</dbReference>
<accession>W4RQC3</accession>
<feature type="transmembrane region" description="Helical" evidence="1">
    <location>
        <begin position="6"/>
        <end position="25"/>
    </location>
</feature>
<name>W4RQC3_9BACI</name>
<keyword evidence="2" id="KW-0132">Cell division</keyword>
<evidence type="ECO:0000313" key="2">
    <source>
        <dbReference type="EMBL" id="GAE46640.1"/>
    </source>
</evidence>
<sequence length="57" mass="6459">MNILFFMVFILFSILILRLGVVQILKGESYAAQADNTEVKAINLSVPRGKFMTRIIN</sequence>
<evidence type="ECO:0000313" key="3">
    <source>
        <dbReference type="Proteomes" id="UP000018949"/>
    </source>
</evidence>
<organism evidence="2 3">
    <name type="scientific">Mesobacillus boroniphilus JCM 21738</name>
    <dbReference type="NCBI Taxonomy" id="1294265"/>
    <lineage>
        <taxon>Bacteria</taxon>
        <taxon>Bacillati</taxon>
        <taxon>Bacillota</taxon>
        <taxon>Bacilli</taxon>
        <taxon>Bacillales</taxon>
        <taxon>Bacillaceae</taxon>
        <taxon>Mesobacillus</taxon>
    </lineage>
</organism>
<gene>
    <name evidence="2" type="ORF">JCM21738_3556</name>
</gene>
<keyword evidence="1" id="KW-1133">Transmembrane helix</keyword>
<protein>
    <submittedName>
        <fullName evidence="2">Cell division protein FtsI</fullName>
    </submittedName>
</protein>